<organism evidence="2">
    <name type="scientific">Albugo laibachii Nc14</name>
    <dbReference type="NCBI Taxonomy" id="890382"/>
    <lineage>
        <taxon>Eukaryota</taxon>
        <taxon>Sar</taxon>
        <taxon>Stramenopiles</taxon>
        <taxon>Oomycota</taxon>
        <taxon>Peronosporomycetes</taxon>
        <taxon>Albuginales</taxon>
        <taxon>Albuginaceae</taxon>
        <taxon>Albugo</taxon>
    </lineage>
</organism>
<feature type="compositionally biased region" description="Basic and acidic residues" evidence="1">
    <location>
        <begin position="94"/>
        <end position="111"/>
    </location>
</feature>
<reference evidence="2" key="1">
    <citation type="journal article" date="2011" name="PLoS Biol.">
        <title>Gene gain and loss during evolution of obligate parasitism in the white rust pathogen of Arabidopsis thaliana.</title>
        <authorList>
            <person name="Kemen E."/>
            <person name="Gardiner A."/>
            <person name="Schultz-Larsen T."/>
            <person name="Kemen A.C."/>
            <person name="Balmuth A.L."/>
            <person name="Robert-Seilaniantz A."/>
            <person name="Bailey K."/>
            <person name="Holub E."/>
            <person name="Studholme D.J."/>
            <person name="Maclean D."/>
            <person name="Jones J.D."/>
        </authorList>
    </citation>
    <scope>NUCLEOTIDE SEQUENCE</scope>
</reference>
<protein>
    <submittedName>
        <fullName evidence="2">AlNc14C233G9328 protein</fullName>
    </submittedName>
</protein>
<proteinExistence type="predicted"/>
<evidence type="ECO:0000313" key="2">
    <source>
        <dbReference type="EMBL" id="CCA24309.1"/>
    </source>
</evidence>
<accession>F0WSI5</accession>
<feature type="region of interest" description="Disordered" evidence="1">
    <location>
        <begin position="70"/>
        <end position="111"/>
    </location>
</feature>
<reference evidence="2" key="2">
    <citation type="submission" date="2011-02" db="EMBL/GenBank/DDBJ databases">
        <authorList>
            <person name="MacLean D."/>
        </authorList>
    </citation>
    <scope>NUCLEOTIDE SEQUENCE</scope>
</reference>
<dbReference type="HOGENOM" id="CLU_2163130_0_0_1"/>
<dbReference type="AlphaFoldDB" id="F0WSI5"/>
<dbReference type="EMBL" id="FR824278">
    <property type="protein sequence ID" value="CCA24309.1"/>
    <property type="molecule type" value="Genomic_DNA"/>
</dbReference>
<evidence type="ECO:0000256" key="1">
    <source>
        <dbReference type="SAM" id="MobiDB-lite"/>
    </source>
</evidence>
<name>F0WSI5_9STRA</name>
<sequence>MEDFDEQEPQAYITFLIAALRPADKFSGVRGLDQAPSDIVYTLRKKQSLTMAAKEKIEGVNEIHMMHVSGANRGNNFRRGPQVKQAPSKGYSHTKSEKKTAQGSDRQRDCL</sequence>
<gene>
    <name evidence="2" type="primary">AlNc14C233G9328</name>
    <name evidence="2" type="ORF">ALNC14_104530</name>
</gene>